<dbReference type="PRINTS" id="PR01908">
    <property type="entry name" value="ADSPHPHTASE"/>
</dbReference>
<proteinExistence type="inferred from homology"/>
<reference evidence="11" key="2">
    <citation type="journal article" date="2021" name="Genome Biol. Evol.">
        <title>Developing a high-quality reference genome for a parasitic bivalve with doubly uniparental inheritance (Bivalvia: Unionida).</title>
        <authorList>
            <person name="Smith C.H."/>
        </authorList>
    </citation>
    <scope>NUCLEOTIDE SEQUENCE</scope>
    <source>
        <strain evidence="11">CHS0354</strain>
        <tissue evidence="11">Mantle</tissue>
    </source>
</reference>
<name>A0AAE0TI16_9BIVA</name>
<evidence type="ECO:0000256" key="5">
    <source>
        <dbReference type="ARBA" id="ARBA00047761"/>
    </source>
</evidence>
<evidence type="ECO:0000256" key="4">
    <source>
        <dbReference type="ARBA" id="ARBA00022912"/>
    </source>
</evidence>
<evidence type="ECO:0000256" key="8">
    <source>
        <dbReference type="SAM" id="MobiDB-lite"/>
    </source>
</evidence>
<dbReference type="PANTHER" id="PTHR45682:SF1">
    <property type="entry name" value="DUAL SPECIFICITY PROTEIN PHOSPHATASE 3"/>
    <property type="match status" value="1"/>
</dbReference>
<dbReference type="EC" id="3.1.3.16" evidence="2"/>
<evidence type="ECO:0000259" key="9">
    <source>
        <dbReference type="PROSITE" id="PS50054"/>
    </source>
</evidence>
<dbReference type="InterPro" id="IPR000340">
    <property type="entry name" value="Dual-sp_phosphatase_cat-dom"/>
</dbReference>
<accession>A0AAE0TI16</accession>
<dbReference type="CDD" id="cd14515">
    <property type="entry name" value="DUSP3-like"/>
    <property type="match status" value="1"/>
</dbReference>
<dbReference type="GO" id="GO:0043409">
    <property type="term" value="P:negative regulation of MAPK cascade"/>
    <property type="evidence" value="ECO:0007669"/>
    <property type="project" value="TreeGrafter"/>
</dbReference>
<feature type="region of interest" description="Disordered" evidence="8">
    <location>
        <begin position="201"/>
        <end position="252"/>
    </location>
</feature>
<evidence type="ECO:0000313" key="12">
    <source>
        <dbReference type="Proteomes" id="UP001195483"/>
    </source>
</evidence>
<dbReference type="InterPro" id="IPR029021">
    <property type="entry name" value="Prot-tyrosine_phosphatase-like"/>
</dbReference>
<feature type="compositionally biased region" description="Polar residues" evidence="8">
    <location>
        <begin position="210"/>
        <end position="222"/>
    </location>
</feature>
<dbReference type="PROSITE" id="PS00383">
    <property type="entry name" value="TYR_PHOSPHATASE_1"/>
    <property type="match status" value="1"/>
</dbReference>
<keyword evidence="12" id="KW-1185">Reference proteome</keyword>
<reference evidence="11" key="3">
    <citation type="submission" date="2023-05" db="EMBL/GenBank/DDBJ databases">
        <authorList>
            <person name="Smith C.H."/>
        </authorList>
    </citation>
    <scope>NUCLEOTIDE SEQUENCE</scope>
    <source>
        <strain evidence="11">CHS0354</strain>
        <tissue evidence="11">Mantle</tissue>
    </source>
</reference>
<dbReference type="GO" id="GO:0033549">
    <property type="term" value="F:MAP kinase phosphatase activity"/>
    <property type="evidence" value="ECO:0007669"/>
    <property type="project" value="TreeGrafter"/>
</dbReference>
<dbReference type="InterPro" id="IPR000387">
    <property type="entry name" value="Tyr_Pase_dom"/>
</dbReference>
<dbReference type="PRINTS" id="PR01909">
    <property type="entry name" value="ADSPHPHTASEA"/>
</dbReference>
<dbReference type="Gene3D" id="3.90.190.10">
    <property type="entry name" value="Protein tyrosine phosphatase superfamily"/>
    <property type="match status" value="1"/>
</dbReference>
<dbReference type="InterPro" id="IPR016130">
    <property type="entry name" value="Tyr_Pase_AS"/>
</dbReference>
<dbReference type="GO" id="GO:0008138">
    <property type="term" value="F:protein tyrosine/serine/threonine phosphatase activity"/>
    <property type="evidence" value="ECO:0007669"/>
    <property type="project" value="InterPro"/>
</dbReference>
<sequence>MAYSAQVFNKAREYLRSFTDNHLDDRRTNMPSGAQPTFWMYTYPTQPKNNFDEVFPGIVLGDHQLARNKPQLQAIGITHILNCAMGAKFNQVNTNADYYSMAGIQFMGIKAQDSPTYNMMPHFKPCAEYIDKALKSGGKVYVHCQSGVSRSATITLASLMLQKNMELMNALMTVRSKREIYPNDGFLKQLCELDKTLYGDKYPDEEKQDTTNQKQGANQKQSANKKKDASQKQAANENQKQHDSSSKKAKTS</sequence>
<dbReference type="GO" id="GO:0004722">
    <property type="term" value="F:protein serine/threonine phosphatase activity"/>
    <property type="evidence" value="ECO:0007669"/>
    <property type="project" value="UniProtKB-EC"/>
</dbReference>
<comment type="caution">
    <text evidence="11">The sequence shown here is derived from an EMBL/GenBank/DDBJ whole genome shotgun (WGS) entry which is preliminary data.</text>
</comment>
<comment type="similarity">
    <text evidence="1">Belongs to the protein-tyrosine phosphatase family. Non-receptor class dual specificity subfamily.</text>
</comment>
<evidence type="ECO:0000313" key="11">
    <source>
        <dbReference type="EMBL" id="KAK3610368.1"/>
    </source>
</evidence>
<evidence type="ECO:0000256" key="6">
    <source>
        <dbReference type="ARBA" id="ARBA00048336"/>
    </source>
</evidence>
<keyword evidence="4" id="KW-0904">Protein phosphatase</keyword>
<dbReference type="InterPro" id="IPR020405">
    <property type="entry name" value="Atypical_DUSP_subfamA"/>
</dbReference>
<comment type="catalytic activity">
    <reaction evidence="6">
        <text>O-phospho-L-threonyl-[protein] + H2O = L-threonyl-[protein] + phosphate</text>
        <dbReference type="Rhea" id="RHEA:47004"/>
        <dbReference type="Rhea" id="RHEA-COMP:11060"/>
        <dbReference type="Rhea" id="RHEA-COMP:11605"/>
        <dbReference type="ChEBI" id="CHEBI:15377"/>
        <dbReference type="ChEBI" id="CHEBI:30013"/>
        <dbReference type="ChEBI" id="CHEBI:43474"/>
        <dbReference type="ChEBI" id="CHEBI:61977"/>
        <dbReference type="EC" id="3.1.3.16"/>
    </reaction>
</comment>
<dbReference type="InterPro" id="IPR020422">
    <property type="entry name" value="TYR_PHOSPHATASE_DUAL_dom"/>
</dbReference>
<dbReference type="Proteomes" id="UP001195483">
    <property type="component" value="Unassembled WGS sequence"/>
</dbReference>
<dbReference type="PROSITE" id="PS50056">
    <property type="entry name" value="TYR_PHOSPHATASE_2"/>
    <property type="match status" value="1"/>
</dbReference>
<evidence type="ECO:0000256" key="3">
    <source>
        <dbReference type="ARBA" id="ARBA00022801"/>
    </source>
</evidence>
<feature type="active site" description="Phosphocysteine intermediate" evidence="7">
    <location>
        <position position="144"/>
    </location>
</feature>
<gene>
    <name evidence="11" type="ORF">CHS0354_008643</name>
</gene>
<dbReference type="GO" id="GO:0005737">
    <property type="term" value="C:cytoplasm"/>
    <property type="evidence" value="ECO:0007669"/>
    <property type="project" value="TreeGrafter"/>
</dbReference>
<comment type="catalytic activity">
    <reaction evidence="5">
        <text>O-phospho-L-seryl-[protein] + H2O = L-seryl-[protein] + phosphate</text>
        <dbReference type="Rhea" id="RHEA:20629"/>
        <dbReference type="Rhea" id="RHEA-COMP:9863"/>
        <dbReference type="Rhea" id="RHEA-COMP:11604"/>
        <dbReference type="ChEBI" id="CHEBI:15377"/>
        <dbReference type="ChEBI" id="CHEBI:29999"/>
        <dbReference type="ChEBI" id="CHEBI:43474"/>
        <dbReference type="ChEBI" id="CHEBI:83421"/>
        <dbReference type="EC" id="3.1.3.16"/>
    </reaction>
</comment>
<evidence type="ECO:0000256" key="1">
    <source>
        <dbReference type="ARBA" id="ARBA00008601"/>
    </source>
</evidence>
<organism evidence="11 12">
    <name type="scientific">Potamilus streckersoni</name>
    <dbReference type="NCBI Taxonomy" id="2493646"/>
    <lineage>
        <taxon>Eukaryota</taxon>
        <taxon>Metazoa</taxon>
        <taxon>Spiralia</taxon>
        <taxon>Lophotrochozoa</taxon>
        <taxon>Mollusca</taxon>
        <taxon>Bivalvia</taxon>
        <taxon>Autobranchia</taxon>
        <taxon>Heteroconchia</taxon>
        <taxon>Palaeoheterodonta</taxon>
        <taxon>Unionida</taxon>
        <taxon>Unionoidea</taxon>
        <taxon>Unionidae</taxon>
        <taxon>Ambleminae</taxon>
        <taxon>Lampsilini</taxon>
        <taxon>Potamilus</taxon>
    </lineage>
</organism>
<dbReference type="SMART" id="SM00195">
    <property type="entry name" value="DSPc"/>
    <property type="match status" value="1"/>
</dbReference>
<reference evidence="11" key="1">
    <citation type="journal article" date="2021" name="Genome Biol. Evol.">
        <title>A High-Quality Reference Genome for a Parasitic Bivalve with Doubly Uniparental Inheritance (Bivalvia: Unionida).</title>
        <authorList>
            <person name="Smith C.H."/>
        </authorList>
    </citation>
    <scope>NUCLEOTIDE SEQUENCE</scope>
    <source>
        <strain evidence="11">CHS0354</strain>
    </source>
</reference>
<dbReference type="PANTHER" id="PTHR45682">
    <property type="entry name" value="AGAP008228-PA"/>
    <property type="match status" value="1"/>
</dbReference>
<evidence type="ECO:0000256" key="2">
    <source>
        <dbReference type="ARBA" id="ARBA00013081"/>
    </source>
</evidence>
<dbReference type="Pfam" id="PF00782">
    <property type="entry name" value="DSPc"/>
    <property type="match status" value="1"/>
</dbReference>
<keyword evidence="3" id="KW-0378">Hydrolase</keyword>
<evidence type="ECO:0000256" key="7">
    <source>
        <dbReference type="PIRSR" id="PIRSR620405-1"/>
    </source>
</evidence>
<protein>
    <recommendedName>
        <fullName evidence="2">protein-serine/threonine phosphatase</fullName>
        <ecNumber evidence="2">3.1.3.16</ecNumber>
    </recommendedName>
</protein>
<evidence type="ECO:0000259" key="10">
    <source>
        <dbReference type="PROSITE" id="PS50056"/>
    </source>
</evidence>
<dbReference type="EMBL" id="JAEAOA010000568">
    <property type="protein sequence ID" value="KAK3610368.1"/>
    <property type="molecule type" value="Genomic_DNA"/>
</dbReference>
<feature type="domain" description="Tyrosine-protein phosphatase" evidence="9">
    <location>
        <begin position="50"/>
        <end position="199"/>
    </location>
</feature>
<dbReference type="SUPFAM" id="SSF52799">
    <property type="entry name" value="(Phosphotyrosine protein) phosphatases II"/>
    <property type="match status" value="1"/>
</dbReference>
<dbReference type="AlphaFoldDB" id="A0AAE0TI16"/>
<dbReference type="PROSITE" id="PS50054">
    <property type="entry name" value="TYR_PHOSPHATASE_DUAL"/>
    <property type="match status" value="1"/>
</dbReference>
<feature type="domain" description="Tyrosine specific protein phosphatases" evidence="10">
    <location>
        <begin position="121"/>
        <end position="178"/>
    </location>
</feature>